<evidence type="ECO:0000256" key="9">
    <source>
        <dbReference type="RuleBase" id="RU000688"/>
    </source>
</evidence>
<protein>
    <submittedName>
        <fullName evidence="11">Gastrin/cholecystokinin type B receptor-like</fullName>
    </submittedName>
</protein>
<keyword evidence="5 9" id="KW-0297">G-protein coupled receptor</keyword>
<dbReference type="RefSeq" id="XP_027198986.1">
    <property type="nucleotide sequence ID" value="XM_027343185.1"/>
</dbReference>
<accession>A0A6P6Y1L8</accession>
<keyword evidence="8 9" id="KW-0807">Transducer</keyword>
<dbReference type="SMART" id="SM01381">
    <property type="entry name" value="7TM_GPCR_Srsx"/>
    <property type="match status" value="1"/>
</dbReference>
<dbReference type="AlphaFoldDB" id="A0A6P6Y1L8"/>
<comment type="similarity">
    <text evidence="2 9">Belongs to the G-protein coupled receptor 1 family.</text>
</comment>
<dbReference type="Pfam" id="PF00001">
    <property type="entry name" value="7tm_1"/>
    <property type="match status" value="1"/>
</dbReference>
<sequence>MNLFMANHNDHHGINDKNNSIDVNEFIGHNSDVPFSPSLSSTTFISFSLFDLTTTLTALFYGAAFVLGTIGNGLIIYIVAHYPRMRTLSNVFLASLATADLLLVCVCIPIKFIQLITYTWTFGLFMCKAIHYVQSLSAYCSVLTLTIISVERYYAIIHPVKCRATFSMRHIRKMICLTWLLSAILASPSMGVYMLVRIGDEYDSDHFWCVRIASDWAVDESDMNQKWHEARIVYEVYQICTILILPTLVMIFTYSRICTHLWIVFHRRTAMRFGHACHFLTNNNGDSNCSTGTNWVSSRSSFPINAIAFTASMSSDSTTSTTAAAHYLNRNSTILVDNSEPGNGNLFPPQTPTSISSSIKSHYSTAVPSIQSLRNSRHSYCQQCSHHFKTSDEDNQTVKQVIKMLVAVVVLFVLCWAPTLVIGLLRAFNMIAETNEGILKEIITVTFLLSYLNSVINPIIYGFMSKNFRLYFRLIFMQFWSLITTGHCIDHRHHYRHRYHNNQDNHHNANTHRIGNSKTNRVDIQTTKIQMDHMDGSRKDLQRKRQSWEFSPTTNIQNKSLSLANKHPLSSTIRMKAIPQDSSIIIGQESSATNVIDPNPMVNDHYRI</sequence>
<proteinExistence type="inferred from homology"/>
<dbReference type="PRINTS" id="PR00237">
    <property type="entry name" value="GPCRRHODOPSN"/>
</dbReference>
<organism evidence="10 11">
    <name type="scientific">Dermatophagoides pteronyssinus</name>
    <name type="common">European house dust mite</name>
    <dbReference type="NCBI Taxonomy" id="6956"/>
    <lineage>
        <taxon>Eukaryota</taxon>
        <taxon>Metazoa</taxon>
        <taxon>Ecdysozoa</taxon>
        <taxon>Arthropoda</taxon>
        <taxon>Chelicerata</taxon>
        <taxon>Arachnida</taxon>
        <taxon>Acari</taxon>
        <taxon>Acariformes</taxon>
        <taxon>Sarcoptiformes</taxon>
        <taxon>Astigmata</taxon>
        <taxon>Psoroptidia</taxon>
        <taxon>Analgoidea</taxon>
        <taxon>Pyroglyphidae</taxon>
        <taxon>Dermatophagoidinae</taxon>
        <taxon>Dermatophagoides</taxon>
    </lineage>
</organism>
<dbReference type="OMA" id="HIRKMIC"/>
<evidence type="ECO:0000256" key="7">
    <source>
        <dbReference type="ARBA" id="ARBA00023170"/>
    </source>
</evidence>
<keyword evidence="7 9" id="KW-0675">Receptor</keyword>
<dbReference type="InterPro" id="IPR017452">
    <property type="entry name" value="GPCR_Rhodpsn_7TM"/>
</dbReference>
<dbReference type="GO" id="GO:0005886">
    <property type="term" value="C:plasma membrane"/>
    <property type="evidence" value="ECO:0007669"/>
    <property type="project" value="TreeGrafter"/>
</dbReference>
<keyword evidence="4" id="KW-1133">Transmembrane helix</keyword>
<dbReference type="OrthoDB" id="2132067at2759"/>
<name>A0A6P6Y1L8_DERPT</name>
<dbReference type="Gene3D" id="1.20.1070.10">
    <property type="entry name" value="Rhodopsin 7-helix transmembrane proteins"/>
    <property type="match status" value="1"/>
</dbReference>
<dbReference type="KEGG" id="dpte:113793195"/>
<evidence type="ECO:0000313" key="11">
    <source>
        <dbReference type="RefSeq" id="XP_027198986.1"/>
    </source>
</evidence>
<reference evidence="11" key="1">
    <citation type="submission" date="2025-08" db="UniProtKB">
        <authorList>
            <consortium name="RefSeq"/>
        </authorList>
    </citation>
    <scope>IDENTIFICATION</scope>
    <source>
        <strain evidence="11">Airmid</strain>
    </source>
</reference>
<keyword evidence="3 9" id="KW-0812">Transmembrane</keyword>
<dbReference type="PROSITE" id="PS50262">
    <property type="entry name" value="G_PROTEIN_RECEP_F1_2"/>
    <property type="match status" value="1"/>
</dbReference>
<evidence type="ECO:0000256" key="6">
    <source>
        <dbReference type="ARBA" id="ARBA00023136"/>
    </source>
</evidence>
<evidence type="ECO:0000256" key="1">
    <source>
        <dbReference type="ARBA" id="ARBA00004141"/>
    </source>
</evidence>
<evidence type="ECO:0000256" key="8">
    <source>
        <dbReference type="ARBA" id="ARBA00023224"/>
    </source>
</evidence>
<evidence type="ECO:0000313" key="10">
    <source>
        <dbReference type="Proteomes" id="UP000515146"/>
    </source>
</evidence>
<evidence type="ECO:0000256" key="5">
    <source>
        <dbReference type="ARBA" id="ARBA00023040"/>
    </source>
</evidence>
<dbReference type="InParanoid" id="A0A6P6Y1L8"/>
<keyword evidence="10" id="KW-1185">Reference proteome</keyword>
<comment type="subcellular location">
    <subcellularLocation>
        <location evidence="1">Membrane</location>
        <topology evidence="1">Multi-pass membrane protein</topology>
    </subcellularLocation>
</comment>
<dbReference type="SUPFAM" id="SSF81321">
    <property type="entry name" value="Family A G protein-coupled receptor-like"/>
    <property type="match status" value="1"/>
</dbReference>
<dbReference type="PROSITE" id="PS00237">
    <property type="entry name" value="G_PROTEIN_RECEP_F1_1"/>
    <property type="match status" value="1"/>
</dbReference>
<dbReference type="GO" id="GO:0004930">
    <property type="term" value="F:G protein-coupled receptor activity"/>
    <property type="evidence" value="ECO:0007669"/>
    <property type="project" value="UniProtKB-KW"/>
</dbReference>
<dbReference type="InterPro" id="IPR000276">
    <property type="entry name" value="GPCR_Rhodpsn"/>
</dbReference>
<evidence type="ECO:0000256" key="4">
    <source>
        <dbReference type="ARBA" id="ARBA00022989"/>
    </source>
</evidence>
<evidence type="ECO:0000256" key="3">
    <source>
        <dbReference type="ARBA" id="ARBA00022692"/>
    </source>
</evidence>
<gene>
    <name evidence="11" type="primary">LOC113793195</name>
</gene>
<evidence type="ECO:0000256" key="2">
    <source>
        <dbReference type="ARBA" id="ARBA00010663"/>
    </source>
</evidence>
<dbReference type="Proteomes" id="UP000515146">
    <property type="component" value="Unplaced"/>
</dbReference>
<dbReference type="PANTHER" id="PTHR45695">
    <property type="entry name" value="LEUCOKININ RECEPTOR-RELATED"/>
    <property type="match status" value="1"/>
</dbReference>
<keyword evidence="6" id="KW-0472">Membrane</keyword>
<dbReference type="PANTHER" id="PTHR45695:SF15">
    <property type="entry name" value="OPSIN RH2"/>
    <property type="match status" value="1"/>
</dbReference>